<sequence>MADLAYMYMEPTLILKGADSIDLKNITANSETVDSGNQRQEQNGKEPVLLRLLPSYFVYYYVYLLRLLRAMSFLCSHVTALFRDRDKKQDGKVPAAHFRVRDKKQNEKVPAGVGLPRLFRELFHRSTRAMSFLYSHLTTRFRDQDKKQVQQTTSQEIGHSSANVSREQNEGKASSVSRSHQAVKYETVAAHSRLPVKSSPLYQVTPEHFQSYKSSLYSDTVNLPASPNIGRETEPQRLSSSRHSLVEGGTV</sequence>
<feature type="compositionally biased region" description="Polar residues" evidence="1">
    <location>
        <begin position="149"/>
        <end position="180"/>
    </location>
</feature>
<proteinExistence type="predicted"/>
<evidence type="ECO:0000256" key="1">
    <source>
        <dbReference type="SAM" id="MobiDB-lite"/>
    </source>
</evidence>
<protein>
    <submittedName>
        <fullName evidence="2">Uncharacterized protein</fullName>
    </submittedName>
</protein>
<feature type="region of interest" description="Disordered" evidence="1">
    <location>
        <begin position="223"/>
        <end position="251"/>
    </location>
</feature>
<feature type="region of interest" description="Disordered" evidence="1">
    <location>
        <begin position="143"/>
        <end position="180"/>
    </location>
</feature>
<organism evidence="2 3">
    <name type="scientific">Desmophyllum pertusum</name>
    <dbReference type="NCBI Taxonomy" id="174260"/>
    <lineage>
        <taxon>Eukaryota</taxon>
        <taxon>Metazoa</taxon>
        <taxon>Cnidaria</taxon>
        <taxon>Anthozoa</taxon>
        <taxon>Hexacorallia</taxon>
        <taxon>Scleractinia</taxon>
        <taxon>Caryophylliina</taxon>
        <taxon>Caryophylliidae</taxon>
        <taxon>Desmophyllum</taxon>
    </lineage>
</organism>
<keyword evidence="3" id="KW-1185">Reference proteome</keyword>
<accession>A0A9X0D000</accession>
<evidence type="ECO:0000313" key="3">
    <source>
        <dbReference type="Proteomes" id="UP001163046"/>
    </source>
</evidence>
<comment type="caution">
    <text evidence="2">The sequence shown here is derived from an EMBL/GenBank/DDBJ whole genome shotgun (WGS) entry which is preliminary data.</text>
</comment>
<gene>
    <name evidence="2" type="ORF">OS493_039240</name>
</gene>
<dbReference type="EMBL" id="MU826041">
    <property type="protein sequence ID" value="KAJ7381746.1"/>
    <property type="molecule type" value="Genomic_DNA"/>
</dbReference>
<reference evidence="2" key="1">
    <citation type="submission" date="2023-01" db="EMBL/GenBank/DDBJ databases">
        <title>Genome assembly of the deep-sea coral Lophelia pertusa.</title>
        <authorList>
            <person name="Herrera S."/>
            <person name="Cordes E."/>
        </authorList>
    </citation>
    <scope>NUCLEOTIDE SEQUENCE</scope>
    <source>
        <strain evidence="2">USNM1676648</strain>
        <tissue evidence="2">Polyp</tissue>
    </source>
</reference>
<dbReference type="AlphaFoldDB" id="A0A9X0D000"/>
<evidence type="ECO:0000313" key="2">
    <source>
        <dbReference type="EMBL" id="KAJ7381746.1"/>
    </source>
</evidence>
<dbReference type="Proteomes" id="UP001163046">
    <property type="component" value="Unassembled WGS sequence"/>
</dbReference>
<name>A0A9X0D000_9CNID</name>